<protein>
    <submittedName>
        <fullName evidence="1">Uncharacterized protein</fullName>
    </submittedName>
</protein>
<gene>
    <name evidence="1" type="ORF">WMG39_03760</name>
</gene>
<organism evidence="1 2">
    <name type="scientific">Microcoleus anatoxicus PTRS2</name>
    <dbReference type="NCBI Taxonomy" id="2705321"/>
    <lineage>
        <taxon>Bacteria</taxon>
        <taxon>Bacillati</taxon>
        <taxon>Cyanobacteriota</taxon>
        <taxon>Cyanophyceae</taxon>
        <taxon>Oscillatoriophycideae</taxon>
        <taxon>Oscillatoriales</taxon>
        <taxon>Microcoleaceae</taxon>
        <taxon>Microcoleus</taxon>
        <taxon>Microcoleus anatoxicus</taxon>
    </lineage>
</organism>
<sequence>MVYRYPGQMTTLFKQLGYEPSLNDIPWLRTPQSSNRPTEARDISPKGIYNHCAKKIYSVFYNTFI</sequence>
<keyword evidence="2" id="KW-1185">Reference proteome</keyword>
<name>A0ABU8YHW3_9CYAN</name>
<accession>A0ABU8YHW3</accession>
<comment type="caution">
    <text evidence="1">The sequence shown here is derived from an EMBL/GenBank/DDBJ whole genome shotgun (WGS) entry which is preliminary data.</text>
</comment>
<dbReference type="RefSeq" id="WP_340541234.1">
    <property type="nucleotide sequence ID" value="NZ_JBBLXS010000027.1"/>
</dbReference>
<evidence type="ECO:0000313" key="2">
    <source>
        <dbReference type="Proteomes" id="UP001384579"/>
    </source>
</evidence>
<dbReference type="EMBL" id="JBBLXS010000027">
    <property type="protein sequence ID" value="MEK0183961.1"/>
    <property type="molecule type" value="Genomic_DNA"/>
</dbReference>
<dbReference type="Proteomes" id="UP001384579">
    <property type="component" value="Unassembled WGS sequence"/>
</dbReference>
<reference evidence="1 2" key="1">
    <citation type="journal article" date="2020" name="Harmful Algae">
        <title>Molecular and morphological characterization of a novel dihydroanatoxin-a producing Microcoleus species (cyanobacteria) from the Russian River, California, USA.</title>
        <authorList>
            <person name="Conklin K.Y."/>
            <person name="Stancheva R."/>
            <person name="Otten T.G."/>
            <person name="Fadness R."/>
            <person name="Boyer G.L."/>
            <person name="Read B."/>
            <person name="Zhang X."/>
            <person name="Sheath R.G."/>
        </authorList>
    </citation>
    <scope>NUCLEOTIDE SEQUENCE [LARGE SCALE GENOMIC DNA]</scope>
    <source>
        <strain evidence="1 2">PTRS2</strain>
    </source>
</reference>
<evidence type="ECO:0000313" key="1">
    <source>
        <dbReference type="EMBL" id="MEK0183961.1"/>
    </source>
</evidence>
<proteinExistence type="predicted"/>